<evidence type="ECO:0000313" key="4">
    <source>
        <dbReference type="Proteomes" id="UP000237839"/>
    </source>
</evidence>
<dbReference type="AlphaFoldDB" id="A0A2S9H2G7"/>
<reference evidence="3 4" key="1">
    <citation type="submission" date="2018-02" db="EMBL/GenBank/DDBJ databases">
        <title>Solimicrobium silvestre gen. nov., sp. nov., isolated from alpine forest soil.</title>
        <authorList>
            <person name="Margesin R."/>
            <person name="Albuquerque L."/>
            <person name="Zhang D.-C."/>
            <person name="Froufe H.J.C."/>
            <person name="Severino R."/>
            <person name="Roxo I."/>
            <person name="Egas C."/>
            <person name="Da Costa M.S."/>
        </authorList>
    </citation>
    <scope>NUCLEOTIDE SEQUENCE [LARGE SCALE GENOMIC DNA]</scope>
    <source>
        <strain evidence="3 4">S20-91</strain>
    </source>
</reference>
<feature type="signal peptide" evidence="1">
    <location>
        <begin position="1"/>
        <end position="22"/>
    </location>
</feature>
<keyword evidence="4" id="KW-1185">Reference proteome</keyword>
<sequence>MKKIYLYVVTLTALFISSIAFAATNLPYDETADSAVNIQTALIQAKANKKNVLLIFGANWCKDCVELDRSLKGKSASLIDKKFVVVKIDIGQFDKNLNIANDYGNPIKMGIPAAVLLKPDNTVLYATHGGELANARHMSEQGVYDFFNTITAQRKPIE</sequence>
<dbReference type="Pfam" id="PF13899">
    <property type="entry name" value="Thioredoxin_7"/>
    <property type="match status" value="1"/>
</dbReference>
<dbReference type="CDD" id="cd02947">
    <property type="entry name" value="TRX_family"/>
    <property type="match status" value="1"/>
</dbReference>
<accession>A0A2S9H2G7</accession>
<dbReference type="InterPro" id="IPR013766">
    <property type="entry name" value="Thioredoxin_domain"/>
</dbReference>
<evidence type="ECO:0000259" key="2">
    <source>
        <dbReference type="PROSITE" id="PS51352"/>
    </source>
</evidence>
<dbReference type="SUPFAM" id="SSF52833">
    <property type="entry name" value="Thioredoxin-like"/>
    <property type="match status" value="1"/>
</dbReference>
<feature type="domain" description="Thioredoxin" evidence="2">
    <location>
        <begin position="17"/>
        <end position="152"/>
    </location>
</feature>
<comment type="caution">
    <text evidence="3">The sequence shown here is derived from an EMBL/GenBank/DDBJ whole genome shotgun (WGS) entry which is preliminary data.</text>
</comment>
<dbReference type="InterPro" id="IPR036249">
    <property type="entry name" value="Thioredoxin-like_sf"/>
</dbReference>
<dbReference type="RefSeq" id="WP_105531018.1">
    <property type="nucleotide sequence ID" value="NZ_PUGF01000004.1"/>
</dbReference>
<dbReference type="Gene3D" id="3.40.30.10">
    <property type="entry name" value="Glutaredoxin"/>
    <property type="match status" value="1"/>
</dbReference>
<dbReference type="OrthoDB" id="7629852at2"/>
<dbReference type="PROSITE" id="PS51352">
    <property type="entry name" value="THIOREDOXIN_2"/>
    <property type="match status" value="1"/>
</dbReference>
<organism evidence="3 4">
    <name type="scientific">Solimicrobium silvestre</name>
    <dbReference type="NCBI Taxonomy" id="2099400"/>
    <lineage>
        <taxon>Bacteria</taxon>
        <taxon>Pseudomonadati</taxon>
        <taxon>Pseudomonadota</taxon>
        <taxon>Betaproteobacteria</taxon>
        <taxon>Burkholderiales</taxon>
        <taxon>Oxalobacteraceae</taxon>
        <taxon>Solimicrobium</taxon>
    </lineage>
</organism>
<gene>
    <name evidence="3" type="ORF">S2091_1347</name>
</gene>
<name>A0A2S9H2G7_9BURK</name>
<feature type="chain" id="PRO_5016432028" evidence="1">
    <location>
        <begin position="23"/>
        <end position="158"/>
    </location>
</feature>
<protein>
    <submittedName>
        <fullName evidence="3">Thioredoxin-like</fullName>
    </submittedName>
</protein>
<evidence type="ECO:0000313" key="3">
    <source>
        <dbReference type="EMBL" id="PRC94174.1"/>
    </source>
</evidence>
<evidence type="ECO:0000256" key="1">
    <source>
        <dbReference type="SAM" id="SignalP"/>
    </source>
</evidence>
<dbReference type="EMBL" id="PUGF01000004">
    <property type="protein sequence ID" value="PRC94174.1"/>
    <property type="molecule type" value="Genomic_DNA"/>
</dbReference>
<dbReference type="Proteomes" id="UP000237839">
    <property type="component" value="Unassembled WGS sequence"/>
</dbReference>
<proteinExistence type="predicted"/>
<keyword evidence="1" id="KW-0732">Signal</keyword>